<name>K2BAT3_9BACT</name>
<dbReference type="Gene3D" id="2.60.120.200">
    <property type="match status" value="1"/>
</dbReference>
<dbReference type="InterPro" id="IPR013320">
    <property type="entry name" value="ConA-like_dom_sf"/>
</dbReference>
<protein>
    <submittedName>
        <fullName evidence="1">Secreted protein</fullName>
    </submittedName>
</protein>
<sequence>QSWTFTSLWFDTSTIEKVVVNWGTVIGQSGSVAVTWPDSYTKLLLHGESLKDSSTNNYTLTANWWMSFTWTDKKFWTWSFYFDWVDDYISVPDSEDWTLDWNFTIDMWVNIKYINSGYSALLAFTEWTRLSLVVKGDWKISVWDDIQYNDSTYIIPINGWHHVALIREWSNVKFYVDWINKWGFTSTKTYNPTGLWIWNDKNYFSPHKWYIDELRISKWIARWTSDFSSSLPVVPY</sequence>
<comment type="caution">
    <text evidence="1">The sequence shown here is derived from an EMBL/GenBank/DDBJ whole genome shotgun (WGS) entry which is preliminary data.</text>
</comment>
<accession>K2BAT3</accession>
<dbReference type="AlphaFoldDB" id="K2BAT3"/>
<gene>
    <name evidence="1" type="ORF">ACD_49C00077G0001</name>
</gene>
<dbReference type="Pfam" id="PF13385">
    <property type="entry name" value="Laminin_G_3"/>
    <property type="match status" value="1"/>
</dbReference>
<dbReference type="SUPFAM" id="SSF49899">
    <property type="entry name" value="Concanavalin A-like lectins/glucanases"/>
    <property type="match status" value="1"/>
</dbReference>
<dbReference type="EMBL" id="AMFJ01021663">
    <property type="protein sequence ID" value="EKD65873.1"/>
    <property type="molecule type" value="Genomic_DNA"/>
</dbReference>
<evidence type="ECO:0000313" key="1">
    <source>
        <dbReference type="EMBL" id="EKD65873.1"/>
    </source>
</evidence>
<reference evidence="1" key="1">
    <citation type="journal article" date="2012" name="Science">
        <title>Fermentation, hydrogen, and sulfur metabolism in multiple uncultivated bacterial phyla.</title>
        <authorList>
            <person name="Wrighton K.C."/>
            <person name="Thomas B.C."/>
            <person name="Sharon I."/>
            <person name="Miller C.S."/>
            <person name="Castelle C.J."/>
            <person name="VerBerkmoes N.C."/>
            <person name="Wilkins M.J."/>
            <person name="Hettich R.L."/>
            <person name="Lipton M.S."/>
            <person name="Williams K.H."/>
            <person name="Long P.E."/>
            <person name="Banfield J.F."/>
        </authorList>
    </citation>
    <scope>NUCLEOTIDE SEQUENCE [LARGE SCALE GENOMIC DNA]</scope>
</reference>
<proteinExistence type="predicted"/>
<organism evidence="1">
    <name type="scientific">uncultured bacterium</name>
    <name type="common">gcode 4</name>
    <dbReference type="NCBI Taxonomy" id="1234023"/>
    <lineage>
        <taxon>Bacteria</taxon>
        <taxon>environmental samples</taxon>
    </lineage>
</organism>
<feature type="non-terminal residue" evidence="1">
    <location>
        <position position="1"/>
    </location>
</feature>